<feature type="transmembrane region" description="Helical" evidence="6">
    <location>
        <begin position="59"/>
        <end position="82"/>
    </location>
</feature>
<proteinExistence type="predicted"/>
<feature type="compositionally biased region" description="Polar residues" evidence="5">
    <location>
        <begin position="1"/>
        <end position="10"/>
    </location>
</feature>
<sequence length="529" mass="57678">MTQQFSTTTMADEKQPAVAPATDTTREVTSKDGSHEEIITPTRPPGWMYKGFKVFGHEFWYASPLFQLLLVSLVCFMCPGMYNALSGLGGGGQVDHKAQDDASTALYSTFAVVAFFSGSIANKLGVRLTLSFGGLGYVIYIASFLSYNHNQNHGFVVFAGALLGVCAGLLWTAQGTIMMSYPTEDMKGRYISWFWIIFNLGAVIGSLIPLGQNINKVAGPVTDGTYVGFLVLTLIGAVLALMLCDVGKVQREDGSKVIMMKNPSWITEFKGLFETITSAPWVVLLFPMFFASNTFYTYQSNDMNGSQFNTRTRALNNTLYWLAQIFGAVIVGYALDFAGARRSIRAKGSFIGLIVLTFAIWGGGYAWQKDQATREETAEKDFVPVDWTDGGKKYIGPMFLYMFYGFYDAAWQTCIYWYMGALSNSGRKAANLAGFYKGIQSAGAAVFWRLDGLKKPFDTMFGATWGLLGGALLVAAPVIWMKIQDTVPLEEDLKFSDETVADVAGAQGAAGQATHPEAVGAKDGAKEVV</sequence>
<evidence type="ECO:0000313" key="7">
    <source>
        <dbReference type="EMBL" id="KAK3949494.1"/>
    </source>
</evidence>
<keyword evidence="2 6" id="KW-0812">Transmembrane</keyword>
<comment type="caution">
    <text evidence="7">The sequence shown here is derived from an EMBL/GenBank/DDBJ whole genome shotgun (WGS) entry which is preliminary data.</text>
</comment>
<keyword evidence="8" id="KW-1185">Reference proteome</keyword>
<keyword evidence="3 6" id="KW-1133">Transmembrane helix</keyword>
<comment type="subcellular location">
    <subcellularLocation>
        <location evidence="1">Membrane</location>
        <topology evidence="1">Multi-pass membrane protein</topology>
    </subcellularLocation>
</comment>
<feature type="transmembrane region" description="Helical" evidence="6">
    <location>
        <begin position="279"/>
        <end position="298"/>
    </location>
</feature>
<feature type="transmembrane region" description="Helical" evidence="6">
    <location>
        <begin position="226"/>
        <end position="246"/>
    </location>
</feature>
<reference evidence="7" key="1">
    <citation type="journal article" date="2023" name="Mol. Phylogenet. Evol.">
        <title>Genome-scale phylogeny and comparative genomics of the fungal order Sordariales.</title>
        <authorList>
            <person name="Hensen N."/>
            <person name="Bonometti L."/>
            <person name="Westerberg I."/>
            <person name="Brannstrom I.O."/>
            <person name="Guillou S."/>
            <person name="Cros-Aarteil S."/>
            <person name="Calhoun S."/>
            <person name="Haridas S."/>
            <person name="Kuo A."/>
            <person name="Mondo S."/>
            <person name="Pangilinan J."/>
            <person name="Riley R."/>
            <person name="LaButti K."/>
            <person name="Andreopoulos B."/>
            <person name="Lipzen A."/>
            <person name="Chen C."/>
            <person name="Yan M."/>
            <person name="Daum C."/>
            <person name="Ng V."/>
            <person name="Clum A."/>
            <person name="Steindorff A."/>
            <person name="Ohm R.A."/>
            <person name="Martin F."/>
            <person name="Silar P."/>
            <person name="Natvig D.O."/>
            <person name="Lalanne C."/>
            <person name="Gautier V."/>
            <person name="Ament-Velasquez S.L."/>
            <person name="Kruys A."/>
            <person name="Hutchinson M.I."/>
            <person name="Powell A.J."/>
            <person name="Barry K."/>
            <person name="Miller A.N."/>
            <person name="Grigoriev I.V."/>
            <person name="Debuchy R."/>
            <person name="Gladieux P."/>
            <person name="Hiltunen Thoren M."/>
            <person name="Johannesson H."/>
        </authorList>
    </citation>
    <scope>NUCLEOTIDE SEQUENCE</scope>
    <source>
        <strain evidence="7">CBS 626.80</strain>
    </source>
</reference>
<dbReference type="GO" id="GO:0016020">
    <property type="term" value="C:membrane"/>
    <property type="evidence" value="ECO:0007669"/>
    <property type="project" value="UniProtKB-SubCell"/>
</dbReference>
<reference evidence="7" key="2">
    <citation type="submission" date="2023-06" db="EMBL/GenBank/DDBJ databases">
        <authorList>
            <consortium name="Lawrence Berkeley National Laboratory"/>
            <person name="Mondo S.J."/>
            <person name="Hensen N."/>
            <person name="Bonometti L."/>
            <person name="Westerberg I."/>
            <person name="Brannstrom I.O."/>
            <person name="Guillou S."/>
            <person name="Cros-Aarteil S."/>
            <person name="Calhoun S."/>
            <person name="Haridas S."/>
            <person name="Kuo A."/>
            <person name="Pangilinan J."/>
            <person name="Riley R."/>
            <person name="Labutti K."/>
            <person name="Andreopoulos B."/>
            <person name="Lipzen A."/>
            <person name="Chen C."/>
            <person name="Yanf M."/>
            <person name="Daum C."/>
            <person name="Ng V."/>
            <person name="Clum A."/>
            <person name="Steindorff A."/>
            <person name="Ohm R."/>
            <person name="Martin F."/>
            <person name="Silar P."/>
            <person name="Natvig D."/>
            <person name="Lalanne C."/>
            <person name="Gautier V."/>
            <person name="Ament-Velasquez S.L."/>
            <person name="Kruys A."/>
            <person name="Hutchinson M.I."/>
            <person name="Powell A.J."/>
            <person name="Barry K."/>
            <person name="Miller A.N."/>
            <person name="Grigoriev I.V."/>
            <person name="Debuchy R."/>
            <person name="Gladieux P."/>
            <person name="Thoren M.H."/>
            <person name="Johannesson H."/>
        </authorList>
    </citation>
    <scope>NUCLEOTIDE SEQUENCE</scope>
    <source>
        <strain evidence="7">CBS 626.80</strain>
    </source>
</reference>
<evidence type="ECO:0000256" key="3">
    <source>
        <dbReference type="ARBA" id="ARBA00022989"/>
    </source>
</evidence>
<evidence type="ECO:0000256" key="6">
    <source>
        <dbReference type="SAM" id="Phobius"/>
    </source>
</evidence>
<dbReference type="Proteomes" id="UP001303222">
    <property type="component" value="Unassembled WGS sequence"/>
</dbReference>
<name>A0AAN6NP79_9PEZI</name>
<organism evidence="7 8">
    <name type="scientific">Pseudoneurospora amorphoporcata</name>
    <dbReference type="NCBI Taxonomy" id="241081"/>
    <lineage>
        <taxon>Eukaryota</taxon>
        <taxon>Fungi</taxon>
        <taxon>Dikarya</taxon>
        <taxon>Ascomycota</taxon>
        <taxon>Pezizomycotina</taxon>
        <taxon>Sordariomycetes</taxon>
        <taxon>Sordariomycetidae</taxon>
        <taxon>Sordariales</taxon>
        <taxon>Sordariaceae</taxon>
        <taxon>Pseudoneurospora</taxon>
    </lineage>
</organism>
<gene>
    <name evidence="7" type="ORF">QBC32DRAFT_349031</name>
</gene>
<dbReference type="InterPro" id="IPR011701">
    <property type="entry name" value="MFS"/>
</dbReference>
<keyword evidence="4 6" id="KW-0472">Membrane</keyword>
<accession>A0AAN6NP79</accession>
<feature type="region of interest" description="Disordered" evidence="5">
    <location>
        <begin position="506"/>
        <end position="529"/>
    </location>
</feature>
<dbReference type="GO" id="GO:0022857">
    <property type="term" value="F:transmembrane transporter activity"/>
    <property type="evidence" value="ECO:0007669"/>
    <property type="project" value="InterPro"/>
</dbReference>
<evidence type="ECO:0000313" key="8">
    <source>
        <dbReference type="Proteomes" id="UP001303222"/>
    </source>
</evidence>
<evidence type="ECO:0000256" key="1">
    <source>
        <dbReference type="ARBA" id="ARBA00004141"/>
    </source>
</evidence>
<feature type="transmembrane region" description="Helical" evidence="6">
    <location>
        <begin position="153"/>
        <end position="172"/>
    </location>
</feature>
<dbReference type="InterPro" id="IPR051617">
    <property type="entry name" value="UNC-93-like_regulator"/>
</dbReference>
<feature type="compositionally biased region" description="Basic and acidic residues" evidence="5">
    <location>
        <begin position="24"/>
        <end position="37"/>
    </location>
</feature>
<dbReference type="Pfam" id="PF07690">
    <property type="entry name" value="MFS_1"/>
    <property type="match status" value="1"/>
</dbReference>
<dbReference type="InterPro" id="IPR036259">
    <property type="entry name" value="MFS_trans_sf"/>
</dbReference>
<feature type="transmembrane region" description="Helical" evidence="6">
    <location>
        <begin position="193"/>
        <end position="214"/>
    </location>
</feature>
<feature type="transmembrane region" description="Helical" evidence="6">
    <location>
        <begin position="460"/>
        <end position="480"/>
    </location>
</feature>
<dbReference type="CDD" id="cd06178">
    <property type="entry name" value="MFS_unc93-like"/>
    <property type="match status" value="1"/>
</dbReference>
<feature type="transmembrane region" description="Helical" evidence="6">
    <location>
        <begin position="398"/>
        <end position="418"/>
    </location>
</feature>
<dbReference type="PANTHER" id="PTHR23294">
    <property type="entry name" value="ET TRANSLATION PRODUCT-RELATED"/>
    <property type="match status" value="1"/>
</dbReference>
<dbReference type="PANTHER" id="PTHR23294:SF59">
    <property type="entry name" value="UNC93-LIKE PROTEIN C922.05C"/>
    <property type="match status" value="1"/>
</dbReference>
<dbReference type="Gene3D" id="1.20.1250.20">
    <property type="entry name" value="MFS general substrate transporter like domains"/>
    <property type="match status" value="2"/>
</dbReference>
<evidence type="ECO:0000256" key="5">
    <source>
        <dbReference type="SAM" id="MobiDB-lite"/>
    </source>
</evidence>
<feature type="transmembrane region" description="Helical" evidence="6">
    <location>
        <begin position="350"/>
        <end position="367"/>
    </location>
</feature>
<evidence type="ECO:0000256" key="4">
    <source>
        <dbReference type="ARBA" id="ARBA00023136"/>
    </source>
</evidence>
<evidence type="ECO:0000256" key="2">
    <source>
        <dbReference type="ARBA" id="ARBA00022692"/>
    </source>
</evidence>
<feature type="region of interest" description="Disordered" evidence="5">
    <location>
        <begin position="1"/>
        <end position="37"/>
    </location>
</feature>
<dbReference type="AlphaFoldDB" id="A0AAN6NP79"/>
<feature type="transmembrane region" description="Helical" evidence="6">
    <location>
        <begin position="318"/>
        <end position="338"/>
    </location>
</feature>
<dbReference type="SUPFAM" id="SSF103473">
    <property type="entry name" value="MFS general substrate transporter"/>
    <property type="match status" value="1"/>
</dbReference>
<feature type="transmembrane region" description="Helical" evidence="6">
    <location>
        <begin position="128"/>
        <end position="147"/>
    </location>
</feature>
<dbReference type="EMBL" id="MU859212">
    <property type="protein sequence ID" value="KAK3949494.1"/>
    <property type="molecule type" value="Genomic_DNA"/>
</dbReference>
<protein>
    <submittedName>
        <fullName evidence="7">Major facilitator superfamily domain-containing protein</fullName>
    </submittedName>
</protein>